<sequence>MDDKQFRQAMGKFATGVTVITTTDGKQIHGMTANAFMSVSLDPMLVVVSVNNRAQMFEMIQRTKTYAISILSEKQANISMHFAKQRELPSVEFEQLNGLPVIKNALAFVTCELANAYEAGDHTLFLGRVTAIQINDQKEKPLTYFAGEYGTIFPFEQK</sequence>
<reference evidence="3" key="1">
    <citation type="submission" date="2022-09" db="EMBL/GenBank/DDBJ databases">
        <title>Complete Genomes of Fervidibacillus albus and Fervidibacillus halotolerans isolated from tidal flat sediments.</title>
        <authorList>
            <person name="Kwon K.K."/>
            <person name="Yang S.-H."/>
            <person name="Park M.J."/>
            <person name="Oh H.-M."/>
        </authorList>
    </citation>
    <scope>NUCLEOTIDE SEQUENCE</scope>
    <source>
        <strain evidence="3">MEBiC13591</strain>
    </source>
</reference>
<keyword evidence="4" id="KW-1185">Reference proteome</keyword>
<organism evidence="3 4">
    <name type="scientific">Fervidibacillus albus</name>
    <dbReference type="NCBI Taxonomy" id="2980026"/>
    <lineage>
        <taxon>Bacteria</taxon>
        <taxon>Bacillati</taxon>
        <taxon>Bacillota</taxon>
        <taxon>Bacilli</taxon>
        <taxon>Bacillales</taxon>
        <taxon>Bacillaceae</taxon>
        <taxon>Fervidibacillus</taxon>
    </lineage>
</organism>
<feature type="domain" description="Flavin reductase like" evidence="2">
    <location>
        <begin position="10"/>
        <end position="151"/>
    </location>
</feature>
<dbReference type="SUPFAM" id="SSF50475">
    <property type="entry name" value="FMN-binding split barrel"/>
    <property type="match status" value="1"/>
</dbReference>
<keyword evidence="1" id="KW-0560">Oxidoreductase</keyword>
<evidence type="ECO:0000313" key="4">
    <source>
        <dbReference type="Proteomes" id="UP001164718"/>
    </source>
</evidence>
<evidence type="ECO:0000256" key="1">
    <source>
        <dbReference type="ARBA" id="ARBA00023002"/>
    </source>
</evidence>
<dbReference type="SMART" id="SM00903">
    <property type="entry name" value="Flavin_Reduct"/>
    <property type="match status" value="1"/>
</dbReference>
<dbReference type="PANTHER" id="PTHR30466:SF1">
    <property type="entry name" value="FMN REDUCTASE (NADH) RUTF"/>
    <property type="match status" value="1"/>
</dbReference>
<gene>
    <name evidence="3" type="ORF">OE104_06440</name>
</gene>
<dbReference type="EMBL" id="CP106878">
    <property type="protein sequence ID" value="WAA10947.1"/>
    <property type="molecule type" value="Genomic_DNA"/>
</dbReference>
<dbReference type="GO" id="GO:0042602">
    <property type="term" value="F:riboflavin reductase (NADPH) activity"/>
    <property type="evidence" value="ECO:0007669"/>
    <property type="project" value="TreeGrafter"/>
</dbReference>
<evidence type="ECO:0000313" key="3">
    <source>
        <dbReference type="EMBL" id="WAA10947.1"/>
    </source>
</evidence>
<protein>
    <submittedName>
        <fullName evidence="3">Flavin reductase family protein</fullName>
    </submittedName>
</protein>
<dbReference type="GO" id="GO:0010181">
    <property type="term" value="F:FMN binding"/>
    <property type="evidence" value="ECO:0007669"/>
    <property type="project" value="InterPro"/>
</dbReference>
<dbReference type="RefSeq" id="WP_275418760.1">
    <property type="nucleotide sequence ID" value="NZ_CP106878.1"/>
</dbReference>
<accession>A0A9E8LWF9</accession>
<dbReference type="InterPro" id="IPR050268">
    <property type="entry name" value="NADH-dep_flavin_reductase"/>
</dbReference>
<dbReference type="InterPro" id="IPR002563">
    <property type="entry name" value="Flavin_Rdtase-like_dom"/>
</dbReference>
<evidence type="ECO:0000259" key="2">
    <source>
        <dbReference type="SMART" id="SM00903"/>
    </source>
</evidence>
<dbReference type="AlphaFoldDB" id="A0A9E8LWF9"/>
<name>A0A9E8LWF9_9BACI</name>
<dbReference type="Pfam" id="PF01613">
    <property type="entry name" value="Flavin_Reduct"/>
    <property type="match status" value="1"/>
</dbReference>
<dbReference type="Proteomes" id="UP001164718">
    <property type="component" value="Chromosome"/>
</dbReference>
<dbReference type="InterPro" id="IPR012349">
    <property type="entry name" value="Split_barrel_FMN-bd"/>
</dbReference>
<dbReference type="PANTHER" id="PTHR30466">
    <property type="entry name" value="FLAVIN REDUCTASE"/>
    <property type="match status" value="1"/>
</dbReference>
<dbReference type="KEGG" id="faf:OE104_06440"/>
<dbReference type="Gene3D" id="2.30.110.10">
    <property type="entry name" value="Electron Transport, Fmn-binding Protein, Chain A"/>
    <property type="match status" value="1"/>
</dbReference>
<proteinExistence type="predicted"/>
<dbReference type="GO" id="GO:0006208">
    <property type="term" value="P:pyrimidine nucleobase catabolic process"/>
    <property type="evidence" value="ECO:0007669"/>
    <property type="project" value="TreeGrafter"/>
</dbReference>